<dbReference type="GO" id="GO:0005886">
    <property type="term" value="C:plasma membrane"/>
    <property type="evidence" value="ECO:0007669"/>
    <property type="project" value="UniProtKB-SubCell"/>
</dbReference>
<keyword evidence="2 6" id="KW-1003">Cell membrane</keyword>
<dbReference type="GO" id="GO:0006885">
    <property type="term" value="P:regulation of pH"/>
    <property type="evidence" value="ECO:0007669"/>
    <property type="project" value="UniProtKB-UniRule"/>
</dbReference>
<dbReference type="PANTHER" id="PTHR30341">
    <property type="entry name" value="SODIUM ION/PROTON ANTIPORTER NHAA-RELATED"/>
    <property type="match status" value="1"/>
</dbReference>
<dbReference type="EMBL" id="QFYS01000006">
    <property type="protein sequence ID" value="RAK64204.1"/>
    <property type="molecule type" value="Genomic_DNA"/>
</dbReference>
<keyword evidence="6" id="KW-0915">Sodium</keyword>
<evidence type="ECO:0000256" key="1">
    <source>
        <dbReference type="ARBA" id="ARBA00004429"/>
    </source>
</evidence>
<keyword evidence="3 6" id="KW-0812">Transmembrane</keyword>
<dbReference type="GO" id="GO:0015385">
    <property type="term" value="F:sodium:proton antiporter activity"/>
    <property type="evidence" value="ECO:0007669"/>
    <property type="project" value="UniProtKB-UniRule"/>
</dbReference>
<feature type="transmembrane region" description="Helical" evidence="6">
    <location>
        <begin position="291"/>
        <end position="313"/>
    </location>
</feature>
<keyword evidence="4 6" id="KW-1133">Transmembrane helix</keyword>
<dbReference type="PANTHER" id="PTHR30341:SF0">
    <property type="entry name" value="NA(+)_H(+) ANTIPORTER NHAA"/>
    <property type="match status" value="1"/>
</dbReference>
<evidence type="ECO:0000256" key="5">
    <source>
        <dbReference type="ARBA" id="ARBA00023136"/>
    </source>
</evidence>
<feature type="transmembrane region" description="Helical" evidence="6">
    <location>
        <begin position="182"/>
        <end position="201"/>
    </location>
</feature>
<dbReference type="InterPro" id="IPR023171">
    <property type="entry name" value="Na/H_antiporter_dom_sf"/>
</dbReference>
<comment type="function">
    <text evidence="6">Na(+)/H(+) antiporter that extrudes sodium in exchange for external protons.</text>
</comment>
<comment type="catalytic activity">
    <reaction evidence="6">
        <text>Na(+)(in) + 2 H(+)(out) = Na(+)(out) + 2 H(+)(in)</text>
        <dbReference type="Rhea" id="RHEA:29251"/>
        <dbReference type="ChEBI" id="CHEBI:15378"/>
        <dbReference type="ChEBI" id="CHEBI:29101"/>
    </reaction>
</comment>
<sequence length="390" mass="40258">MSTRSTLAFLKTETGSGLLLPVAAGLAIAWANSPWAGAYDAITHAAVPVQVGPFAESMSVAGWVRSALMPIFFFVLGLQLKHEVLRGEFSNPRRLALPILGGLGGALTPALVYLAFNLGPAGRLEGWPVTMGSDIALALAALALAGPRTPPPLRVFLLTLAMAADLLAVGSIAVLYSADLRFPMLAGAAVTTAVLAAMARWRTAPYAFWALGGLLLWGFTLKSGVDVSLAGVAAALCFPLEPKRPGGQGVLTETMEALHPYVAFLVLPLFAFTAAGFRLDGALVGPVSLGIAAALFLGKQAGVFGATALALAFKWARRPTGTRWLELYGASTLCGVGFTISLYIAGLAFPDSDTLLQAQARAGVVLGSLASAALGLGVLMTSAARRLRGD</sequence>
<dbReference type="HAMAP" id="MF_01844">
    <property type="entry name" value="NhaA"/>
    <property type="match status" value="1"/>
</dbReference>
<dbReference type="RefSeq" id="WP_111276591.1">
    <property type="nucleotide sequence ID" value="NZ_QFYS01000006.1"/>
</dbReference>
<keyword evidence="5 6" id="KW-0472">Membrane</keyword>
<dbReference type="Gene3D" id="1.20.1530.10">
    <property type="entry name" value="Na+/H+ antiporter like domain"/>
    <property type="match status" value="1"/>
</dbReference>
<comment type="similarity">
    <text evidence="6">Belongs to the NhaA Na(+)/H(+) (TC 2.A.33) antiporter family.</text>
</comment>
<feature type="transmembrane region" description="Helical" evidence="6">
    <location>
        <begin position="261"/>
        <end position="279"/>
    </location>
</feature>
<feature type="transmembrane region" description="Helical" evidence="6">
    <location>
        <begin position="207"/>
        <end position="240"/>
    </location>
</feature>
<evidence type="ECO:0000313" key="7">
    <source>
        <dbReference type="EMBL" id="RAK64204.1"/>
    </source>
</evidence>
<dbReference type="NCBIfam" id="TIGR00773">
    <property type="entry name" value="NhaA"/>
    <property type="match status" value="1"/>
</dbReference>
<comment type="subcellular location">
    <subcellularLocation>
        <location evidence="1">Cell inner membrane</location>
        <topology evidence="1">Multi-pass membrane protein</topology>
    </subcellularLocation>
    <subcellularLocation>
        <location evidence="6">Cell membrane</location>
        <topology evidence="6">Multi-pass membrane protein</topology>
    </subcellularLocation>
</comment>
<evidence type="ECO:0000313" key="8">
    <source>
        <dbReference type="Proteomes" id="UP000249524"/>
    </source>
</evidence>
<organism evidence="7 8">
    <name type="scientific">Phenylobacterium kunshanense</name>
    <dbReference type="NCBI Taxonomy" id="1445034"/>
    <lineage>
        <taxon>Bacteria</taxon>
        <taxon>Pseudomonadati</taxon>
        <taxon>Pseudomonadota</taxon>
        <taxon>Alphaproteobacteria</taxon>
        <taxon>Caulobacterales</taxon>
        <taxon>Caulobacteraceae</taxon>
        <taxon>Phenylobacterium</taxon>
    </lineage>
</organism>
<dbReference type="AlphaFoldDB" id="A0A328BEC2"/>
<proteinExistence type="inferred from homology"/>
<feature type="transmembrane region" description="Helical" evidence="6">
    <location>
        <begin position="62"/>
        <end position="80"/>
    </location>
</feature>
<evidence type="ECO:0000256" key="2">
    <source>
        <dbReference type="ARBA" id="ARBA00022475"/>
    </source>
</evidence>
<dbReference type="Pfam" id="PF06965">
    <property type="entry name" value="Na_H_antiport_1"/>
    <property type="match status" value="1"/>
</dbReference>
<comment type="caution">
    <text evidence="7">The sequence shown here is derived from an EMBL/GenBank/DDBJ whole genome shotgun (WGS) entry which is preliminary data.</text>
</comment>
<keyword evidence="6" id="KW-0050">Antiport</keyword>
<feature type="transmembrane region" description="Helical" evidence="6">
    <location>
        <begin position="155"/>
        <end position="175"/>
    </location>
</feature>
<protein>
    <recommendedName>
        <fullName evidence="6">Na(+)/H(+) antiporter NhaA</fullName>
    </recommendedName>
    <alternativeName>
        <fullName evidence="6">Sodium/proton antiporter NhaA</fullName>
    </alternativeName>
</protein>
<accession>A0A328BEC2</accession>
<dbReference type="OrthoDB" id="9808135at2"/>
<evidence type="ECO:0000256" key="3">
    <source>
        <dbReference type="ARBA" id="ARBA00022692"/>
    </source>
</evidence>
<feature type="transmembrane region" description="Helical" evidence="6">
    <location>
        <begin position="325"/>
        <end position="350"/>
    </location>
</feature>
<keyword evidence="6" id="KW-0739">Sodium transport</keyword>
<evidence type="ECO:0000256" key="4">
    <source>
        <dbReference type="ARBA" id="ARBA00022989"/>
    </source>
</evidence>
<feature type="transmembrane region" description="Helical" evidence="6">
    <location>
        <begin position="362"/>
        <end position="384"/>
    </location>
</feature>
<name>A0A328BEC2_9CAUL</name>
<feature type="transmembrane region" description="Helical" evidence="6">
    <location>
        <begin position="95"/>
        <end position="116"/>
    </location>
</feature>
<evidence type="ECO:0000256" key="6">
    <source>
        <dbReference type="HAMAP-Rule" id="MF_01844"/>
    </source>
</evidence>
<gene>
    <name evidence="6 7" type="primary">nhaA</name>
    <name evidence="7" type="ORF">DJ019_13555</name>
</gene>
<keyword evidence="6" id="KW-0813">Transport</keyword>
<keyword evidence="8" id="KW-1185">Reference proteome</keyword>
<dbReference type="InterPro" id="IPR004670">
    <property type="entry name" value="NhaA"/>
</dbReference>
<reference evidence="7 8" key="1">
    <citation type="submission" date="2018-05" db="EMBL/GenBank/DDBJ databases">
        <authorList>
            <person name="Lanie J.A."/>
            <person name="Ng W.-L."/>
            <person name="Kazmierczak K.M."/>
            <person name="Andrzejewski T.M."/>
            <person name="Davidsen T.M."/>
            <person name="Wayne K.J."/>
            <person name="Tettelin H."/>
            <person name="Glass J.I."/>
            <person name="Rusch D."/>
            <person name="Podicherti R."/>
            <person name="Tsui H.-C.T."/>
            <person name="Winkler M.E."/>
        </authorList>
    </citation>
    <scope>NUCLEOTIDE SEQUENCE [LARGE SCALE GENOMIC DNA]</scope>
    <source>
        <strain evidence="7 8">BUT-10</strain>
    </source>
</reference>
<keyword evidence="6" id="KW-0406">Ion transport</keyword>
<dbReference type="Proteomes" id="UP000249524">
    <property type="component" value="Unassembled WGS sequence"/>
</dbReference>